<proteinExistence type="predicted"/>
<organism evidence="1 2">
    <name type="scientific">Romanomermis culicivorax</name>
    <name type="common">Nematode worm</name>
    <dbReference type="NCBI Taxonomy" id="13658"/>
    <lineage>
        <taxon>Eukaryota</taxon>
        <taxon>Metazoa</taxon>
        <taxon>Ecdysozoa</taxon>
        <taxon>Nematoda</taxon>
        <taxon>Enoplea</taxon>
        <taxon>Dorylaimia</taxon>
        <taxon>Mermithida</taxon>
        <taxon>Mermithoidea</taxon>
        <taxon>Mermithidae</taxon>
        <taxon>Romanomermis</taxon>
    </lineage>
</organism>
<sequence>MLGILLLASCDGKSTCKSKNWMTRDADICIEVEHHKEGKSTVIVWSEGPKAQAPHLLMPST</sequence>
<protein>
    <submittedName>
        <fullName evidence="2">Uncharacterized protein</fullName>
    </submittedName>
</protein>
<keyword evidence="1" id="KW-1185">Reference proteome</keyword>
<dbReference type="AlphaFoldDB" id="A0A915K665"/>
<name>A0A915K665_ROMCU</name>
<dbReference type="Proteomes" id="UP000887565">
    <property type="component" value="Unplaced"/>
</dbReference>
<accession>A0A915K665</accession>
<dbReference type="WBParaSite" id="nRc.2.0.1.t34220-RA">
    <property type="protein sequence ID" value="nRc.2.0.1.t34220-RA"/>
    <property type="gene ID" value="nRc.2.0.1.g34220"/>
</dbReference>
<evidence type="ECO:0000313" key="2">
    <source>
        <dbReference type="WBParaSite" id="nRc.2.0.1.t34220-RA"/>
    </source>
</evidence>
<evidence type="ECO:0000313" key="1">
    <source>
        <dbReference type="Proteomes" id="UP000887565"/>
    </source>
</evidence>
<reference evidence="2" key="1">
    <citation type="submission" date="2022-11" db="UniProtKB">
        <authorList>
            <consortium name="WormBaseParasite"/>
        </authorList>
    </citation>
    <scope>IDENTIFICATION</scope>
</reference>